<dbReference type="AlphaFoldDB" id="A0A7J6LB92"/>
<dbReference type="PANTHER" id="PTHR22997">
    <property type="entry name" value="PIH1 DOMAIN-CONTAINING PROTEIN 1"/>
    <property type="match status" value="1"/>
</dbReference>
<gene>
    <name evidence="4" type="ORF">FOL47_009016</name>
</gene>
<sequence>MSASSNYPSSAVPSGGLNNLPRPALIPLPGLAVKTTCILHQRPNASTKLFVNICGHPLVEGPLLPSGARADGHLVDKMGIKNMQVPVDVGSFRRVFDHSGNSCAAVDVVFTPWLVSKAADCVPAIQKREKIDDARQSLVLDLLGVAFRNVQGFVKPIREVHTRGWKFLKASYKFLDEQTNKPVDFEPADEQADNTGSDEAAQRDVVEEDQGSKLIEVVSDNSQPSRKSRNILKKGFLNDTKGALYGESGSTEGILPENAGDPMGWLPKKLRQSCKIVDTANVATESALPATTLHSEQSEMQKELEEIFNKHSYNSMWSEDKPQAEEQAKPEAPRDPEVTMETVDGKLICTVPVPEETDVASFDIELSTLAIRIEGKEYPIPARVDETAAKAKFSKKRHVITLTAPLV</sequence>
<feature type="region of interest" description="Disordered" evidence="2">
    <location>
        <begin position="318"/>
        <end position="337"/>
    </location>
</feature>
<evidence type="ECO:0000256" key="1">
    <source>
        <dbReference type="ARBA" id="ARBA00008511"/>
    </source>
</evidence>
<evidence type="ECO:0000313" key="4">
    <source>
        <dbReference type="EMBL" id="KAF4656391.1"/>
    </source>
</evidence>
<keyword evidence="5" id="KW-1185">Reference proteome</keyword>
<name>A0A7J6LB92_PERCH</name>
<reference evidence="4 5" key="1">
    <citation type="submission" date="2020-04" db="EMBL/GenBank/DDBJ databases">
        <title>Perkinsus chesapeaki whole genome sequence.</title>
        <authorList>
            <person name="Bogema D.R."/>
        </authorList>
    </citation>
    <scope>NUCLEOTIDE SEQUENCE [LARGE SCALE GENOMIC DNA]</scope>
    <source>
        <strain evidence="4">ATCC PRA-425</strain>
    </source>
</reference>
<feature type="domain" description="PIH1 N-terminal" evidence="3">
    <location>
        <begin position="27"/>
        <end position="118"/>
    </location>
</feature>
<organism evidence="4 5">
    <name type="scientific">Perkinsus chesapeaki</name>
    <name type="common">Clam parasite</name>
    <name type="synonym">Perkinsus andrewsi</name>
    <dbReference type="NCBI Taxonomy" id="330153"/>
    <lineage>
        <taxon>Eukaryota</taxon>
        <taxon>Sar</taxon>
        <taxon>Alveolata</taxon>
        <taxon>Perkinsozoa</taxon>
        <taxon>Perkinsea</taxon>
        <taxon>Perkinsida</taxon>
        <taxon>Perkinsidae</taxon>
        <taxon>Perkinsus</taxon>
    </lineage>
</organism>
<dbReference type="OrthoDB" id="443493at2759"/>
<proteinExistence type="inferred from homology"/>
<comment type="caution">
    <text evidence="4">The sequence shown here is derived from an EMBL/GenBank/DDBJ whole genome shotgun (WGS) entry which is preliminary data.</text>
</comment>
<feature type="region of interest" description="Disordered" evidence="2">
    <location>
        <begin position="184"/>
        <end position="207"/>
    </location>
</feature>
<dbReference type="EMBL" id="JAAPAO010000601">
    <property type="protein sequence ID" value="KAF4656391.1"/>
    <property type="molecule type" value="Genomic_DNA"/>
</dbReference>
<dbReference type="PANTHER" id="PTHR22997:SF0">
    <property type="entry name" value="PIH1 DOMAIN-CONTAINING PROTEIN 1"/>
    <property type="match status" value="1"/>
</dbReference>
<dbReference type="Proteomes" id="UP000591131">
    <property type="component" value="Unassembled WGS sequence"/>
</dbReference>
<dbReference type="GO" id="GO:0005737">
    <property type="term" value="C:cytoplasm"/>
    <property type="evidence" value="ECO:0007669"/>
    <property type="project" value="TreeGrafter"/>
</dbReference>
<evidence type="ECO:0000259" key="3">
    <source>
        <dbReference type="Pfam" id="PF08190"/>
    </source>
</evidence>
<evidence type="ECO:0000256" key="2">
    <source>
        <dbReference type="SAM" id="MobiDB-lite"/>
    </source>
</evidence>
<dbReference type="Pfam" id="PF08190">
    <property type="entry name" value="PIH1"/>
    <property type="match status" value="1"/>
</dbReference>
<dbReference type="InterPro" id="IPR050734">
    <property type="entry name" value="PIH1/Kintoun_subfamily"/>
</dbReference>
<comment type="similarity">
    <text evidence="1">Belongs to the PIH1 family.</text>
</comment>
<evidence type="ECO:0000313" key="5">
    <source>
        <dbReference type="Proteomes" id="UP000591131"/>
    </source>
</evidence>
<dbReference type="InterPro" id="IPR012981">
    <property type="entry name" value="PIH1_N"/>
</dbReference>
<accession>A0A7J6LB92</accession>
<protein>
    <recommendedName>
        <fullName evidence="3">PIH1 N-terminal domain-containing protein</fullName>
    </recommendedName>
</protein>